<keyword evidence="2" id="KW-0472">Membrane</keyword>
<evidence type="ECO:0000256" key="2">
    <source>
        <dbReference type="SAM" id="Phobius"/>
    </source>
</evidence>
<evidence type="ECO:0000313" key="3">
    <source>
        <dbReference type="EMBL" id="KAL2057524.1"/>
    </source>
</evidence>
<evidence type="ECO:0000256" key="1">
    <source>
        <dbReference type="SAM" id="MobiDB-lite"/>
    </source>
</evidence>
<feature type="compositionally biased region" description="Polar residues" evidence="1">
    <location>
        <begin position="193"/>
        <end position="206"/>
    </location>
</feature>
<organism evidence="3 4">
    <name type="scientific">Lepraria finkii</name>
    <dbReference type="NCBI Taxonomy" id="1340010"/>
    <lineage>
        <taxon>Eukaryota</taxon>
        <taxon>Fungi</taxon>
        <taxon>Dikarya</taxon>
        <taxon>Ascomycota</taxon>
        <taxon>Pezizomycotina</taxon>
        <taxon>Lecanoromycetes</taxon>
        <taxon>OSLEUM clade</taxon>
        <taxon>Lecanoromycetidae</taxon>
        <taxon>Lecanorales</taxon>
        <taxon>Lecanorineae</taxon>
        <taxon>Stereocaulaceae</taxon>
        <taxon>Lepraria</taxon>
    </lineage>
</organism>
<accession>A0ABR4BI72</accession>
<feature type="compositionally biased region" description="Basic and acidic residues" evidence="1">
    <location>
        <begin position="170"/>
        <end position="184"/>
    </location>
</feature>
<gene>
    <name evidence="3" type="ORF">ABVK25_001908</name>
</gene>
<proteinExistence type="predicted"/>
<protein>
    <submittedName>
        <fullName evidence="3">Uncharacterized protein</fullName>
    </submittedName>
</protein>
<keyword evidence="4" id="KW-1185">Reference proteome</keyword>
<keyword evidence="2" id="KW-1133">Transmembrane helix</keyword>
<reference evidence="3 4" key="1">
    <citation type="submission" date="2024-09" db="EMBL/GenBank/DDBJ databases">
        <title>Rethinking Asexuality: The Enigmatic Case of Functional Sexual Genes in Lepraria (Stereocaulaceae).</title>
        <authorList>
            <person name="Doellman M."/>
            <person name="Sun Y."/>
            <person name="Barcenas-Pena A."/>
            <person name="Lumbsch H.T."/>
            <person name="Grewe F."/>
        </authorList>
    </citation>
    <scope>NUCLEOTIDE SEQUENCE [LARGE SCALE GENOMIC DNA]</scope>
    <source>
        <strain evidence="3 4">Grewe 0041</strain>
    </source>
</reference>
<evidence type="ECO:0000313" key="4">
    <source>
        <dbReference type="Proteomes" id="UP001590951"/>
    </source>
</evidence>
<sequence length="311" mass="33523">MTTSTPSFYPTCPNSTNTFYVCDFGSRFLGCCDFDSTAHVCNDGCANVLPASFEAQYYNDVTKNDCSDGSEWYACEFTTPTFFGCCRSNACDSDNGCPSENLTSAMLSTDAAAKAPWYPIASETSSTSSHRYTVGAVVGGVIGGVVCGFLLTFLVGGFLFYHRRKALRSKETGSDKRAKAEEHAVPVPMHTSLAESPATNVRSQSIAPANRPASRLFVANPTIEPEGPPMPISHNVNATANVRPQANAASVMGLRPSNSPSGSQELPMYYRAPEPQESFQRALFRAGWWEAPGTQTRTLAEKFKRLSGPPV</sequence>
<comment type="caution">
    <text evidence="3">The sequence shown here is derived from an EMBL/GenBank/DDBJ whole genome shotgun (WGS) entry which is preliminary data.</text>
</comment>
<dbReference type="EMBL" id="JBHFEH010000004">
    <property type="protein sequence ID" value="KAL2057524.1"/>
    <property type="molecule type" value="Genomic_DNA"/>
</dbReference>
<feature type="region of interest" description="Disordered" evidence="1">
    <location>
        <begin position="170"/>
        <end position="206"/>
    </location>
</feature>
<dbReference type="Proteomes" id="UP001590951">
    <property type="component" value="Unassembled WGS sequence"/>
</dbReference>
<feature type="transmembrane region" description="Helical" evidence="2">
    <location>
        <begin position="132"/>
        <end position="161"/>
    </location>
</feature>
<keyword evidence="2" id="KW-0812">Transmembrane</keyword>
<name>A0ABR4BI72_9LECA</name>